<organism evidence="1 2">
    <name type="scientific">Mauremys mutica</name>
    <name type="common">yellowpond turtle</name>
    <dbReference type="NCBI Taxonomy" id="74926"/>
    <lineage>
        <taxon>Eukaryota</taxon>
        <taxon>Metazoa</taxon>
        <taxon>Chordata</taxon>
        <taxon>Craniata</taxon>
        <taxon>Vertebrata</taxon>
        <taxon>Euteleostomi</taxon>
        <taxon>Archelosauria</taxon>
        <taxon>Testudinata</taxon>
        <taxon>Testudines</taxon>
        <taxon>Cryptodira</taxon>
        <taxon>Durocryptodira</taxon>
        <taxon>Testudinoidea</taxon>
        <taxon>Geoemydidae</taxon>
        <taxon>Geoemydinae</taxon>
        <taxon>Mauremys</taxon>
    </lineage>
</organism>
<proteinExistence type="predicted"/>
<keyword evidence="2" id="KW-1185">Reference proteome</keyword>
<evidence type="ECO:0000313" key="1">
    <source>
        <dbReference type="EMBL" id="KAH1178641.1"/>
    </source>
</evidence>
<accession>A0A9D3XFD7</accession>
<evidence type="ECO:0000313" key="2">
    <source>
        <dbReference type="Proteomes" id="UP000827986"/>
    </source>
</evidence>
<dbReference type="EMBL" id="JAHDVG010000474">
    <property type="protein sequence ID" value="KAH1178641.1"/>
    <property type="molecule type" value="Genomic_DNA"/>
</dbReference>
<dbReference type="Proteomes" id="UP000827986">
    <property type="component" value="Unassembled WGS sequence"/>
</dbReference>
<name>A0A9D3XFD7_9SAUR</name>
<protein>
    <submittedName>
        <fullName evidence="1">Uncharacterized protein</fullName>
    </submittedName>
</protein>
<gene>
    <name evidence="1" type="ORF">KIL84_012343</name>
</gene>
<comment type="caution">
    <text evidence="1">The sequence shown here is derived from an EMBL/GenBank/DDBJ whole genome shotgun (WGS) entry which is preliminary data.</text>
</comment>
<sequence>MCEGSRVQKLAASSSTPVCLTQPLQGCAMVAHRGTWRGESCRRAAILQGFFPRRLLPSILGKTGPCTMFWPLIWQRKQSQKCNSLSQAKAEEAPSTLDQYGVDYFELSTSQFVLVSQTHSKCQGPVHFTCVPYEAAHNVLFMA</sequence>
<dbReference type="AlphaFoldDB" id="A0A9D3XFD7"/>
<reference evidence="1" key="1">
    <citation type="submission" date="2021-09" db="EMBL/GenBank/DDBJ databases">
        <title>The genome of Mauremys mutica provides insights into the evolution of semi-aquatic lifestyle.</title>
        <authorList>
            <person name="Gong S."/>
            <person name="Gao Y."/>
        </authorList>
    </citation>
    <scope>NUCLEOTIDE SEQUENCE</scope>
    <source>
        <strain evidence="1">MM-2020</strain>
        <tissue evidence="1">Muscle</tissue>
    </source>
</reference>